<keyword evidence="8" id="KW-0505">Motor protein</keyword>
<evidence type="ECO:0000313" key="15">
    <source>
        <dbReference type="RefSeq" id="XP_052124545.1"/>
    </source>
</evidence>
<keyword evidence="4" id="KW-0787">Thick filament</keyword>
<dbReference type="GO" id="GO:0032982">
    <property type="term" value="C:myosin filament"/>
    <property type="evidence" value="ECO:0007669"/>
    <property type="project" value="UniProtKB-KW"/>
</dbReference>
<keyword evidence="7" id="KW-0518">Myosin</keyword>
<evidence type="ECO:0000256" key="4">
    <source>
        <dbReference type="ARBA" id="ARBA00022433"/>
    </source>
</evidence>
<dbReference type="GO" id="GO:0030016">
    <property type="term" value="C:myofibril"/>
    <property type="evidence" value="ECO:0007669"/>
    <property type="project" value="UniProtKB-SubCell"/>
</dbReference>
<dbReference type="OrthoDB" id="2018427at2759"/>
<evidence type="ECO:0000313" key="14">
    <source>
        <dbReference type="Proteomes" id="UP000504606"/>
    </source>
</evidence>
<dbReference type="Gene3D" id="1.20.5.370">
    <property type="match status" value="1"/>
</dbReference>
<organism evidence="14 15">
    <name type="scientific">Frankliniella occidentalis</name>
    <name type="common">Western flower thrips</name>
    <name type="synonym">Euthrips occidentalis</name>
    <dbReference type="NCBI Taxonomy" id="133901"/>
    <lineage>
        <taxon>Eukaryota</taxon>
        <taxon>Metazoa</taxon>
        <taxon>Ecdysozoa</taxon>
        <taxon>Arthropoda</taxon>
        <taxon>Hexapoda</taxon>
        <taxon>Insecta</taxon>
        <taxon>Pterygota</taxon>
        <taxon>Neoptera</taxon>
        <taxon>Paraneoptera</taxon>
        <taxon>Thysanoptera</taxon>
        <taxon>Terebrantia</taxon>
        <taxon>Thripoidea</taxon>
        <taxon>Thripidae</taxon>
        <taxon>Frankliniella</taxon>
    </lineage>
</organism>
<evidence type="ECO:0000256" key="11">
    <source>
        <dbReference type="SAM" id="Coils"/>
    </source>
</evidence>
<evidence type="ECO:0000259" key="13">
    <source>
        <dbReference type="Pfam" id="PF01576"/>
    </source>
</evidence>
<evidence type="ECO:0000256" key="1">
    <source>
        <dbReference type="ARBA" id="ARBA00004657"/>
    </source>
</evidence>
<evidence type="ECO:0000256" key="6">
    <source>
        <dbReference type="ARBA" id="ARBA00023054"/>
    </source>
</evidence>
<protein>
    <recommendedName>
        <fullName evidence="3">Paramyosin</fullName>
    </recommendedName>
</protein>
<dbReference type="Pfam" id="PF01576">
    <property type="entry name" value="Myosin_tail_1"/>
    <property type="match status" value="1"/>
</dbReference>
<dbReference type="GeneID" id="113210410"/>
<comment type="subcellular location">
    <subcellularLocation>
        <location evidence="1">Cytoplasm</location>
        <location evidence="1">Myofibril</location>
    </subcellularLocation>
</comment>
<dbReference type="AlphaFoldDB" id="A0A9C6TY76"/>
<proteinExistence type="inferred from homology"/>
<dbReference type="PANTHER" id="PTHR46349">
    <property type="entry name" value="CINGULIN-LIKE PROTEIN 1-RELATED"/>
    <property type="match status" value="1"/>
</dbReference>
<dbReference type="InterPro" id="IPR002928">
    <property type="entry name" value="Myosin_tail"/>
</dbReference>
<evidence type="ECO:0000256" key="10">
    <source>
        <dbReference type="ARBA" id="ARBA00049580"/>
    </source>
</evidence>
<dbReference type="Proteomes" id="UP000504606">
    <property type="component" value="Unplaced"/>
</dbReference>
<accession>A0A9C6TY76</accession>
<feature type="domain" description="Myosin tail" evidence="13">
    <location>
        <begin position="311"/>
        <end position="655"/>
    </location>
</feature>
<dbReference type="GO" id="GO:0016459">
    <property type="term" value="C:myosin complex"/>
    <property type="evidence" value="ECO:0007669"/>
    <property type="project" value="UniProtKB-KW"/>
</dbReference>
<feature type="region of interest" description="Disordered" evidence="12">
    <location>
        <begin position="1"/>
        <end position="36"/>
    </location>
</feature>
<evidence type="ECO:0000256" key="5">
    <source>
        <dbReference type="ARBA" id="ARBA00022490"/>
    </source>
</evidence>
<evidence type="ECO:0000256" key="8">
    <source>
        <dbReference type="ARBA" id="ARBA00023175"/>
    </source>
</evidence>
<keyword evidence="9" id="KW-0514">Muscle protein</keyword>
<dbReference type="RefSeq" id="XP_052124545.1">
    <property type="nucleotide sequence ID" value="XM_052268585.1"/>
</dbReference>
<gene>
    <name evidence="15" type="primary">LOC113210410</name>
</gene>
<evidence type="ECO:0000256" key="2">
    <source>
        <dbReference type="ARBA" id="ARBA00008447"/>
    </source>
</evidence>
<dbReference type="SUPFAM" id="SSF90257">
    <property type="entry name" value="Myosin rod fragments"/>
    <property type="match status" value="1"/>
</dbReference>
<reference evidence="15" key="1">
    <citation type="submission" date="2025-08" db="UniProtKB">
        <authorList>
            <consortium name="RefSeq"/>
        </authorList>
    </citation>
    <scope>IDENTIFICATION</scope>
    <source>
        <tissue evidence="15">Whole organism</tissue>
    </source>
</reference>
<feature type="coiled-coil region" evidence="11">
    <location>
        <begin position="318"/>
        <end position="655"/>
    </location>
</feature>
<keyword evidence="5" id="KW-0963">Cytoplasm</keyword>
<keyword evidence="6 11" id="KW-0175">Coiled coil</keyword>
<keyword evidence="14" id="KW-1185">Reference proteome</keyword>
<dbReference type="KEGG" id="foc:113210410"/>
<feature type="coiled-coil region" evidence="11">
    <location>
        <begin position="180"/>
        <end position="207"/>
    </location>
</feature>
<dbReference type="InterPro" id="IPR014751">
    <property type="entry name" value="XRCC4-like_C"/>
</dbReference>
<comment type="function">
    <text evidence="10">Paramyosin is a major structural component of many thick filaments isolated from invertebrate muscles.</text>
</comment>
<evidence type="ECO:0000256" key="3">
    <source>
        <dbReference type="ARBA" id="ARBA00018623"/>
    </source>
</evidence>
<comment type="similarity">
    <text evidence="2">Belongs to the paramyosin family.</text>
</comment>
<sequence>MKDRRMQQQQGGEKKLKRGQKAPPKEPHFSNPAARFYDPTDDFGLKAYFPTPDYSGQILETQLREHAPWRYRPLSITDPATHRRSADAERRVRERLGFTRADQLAVKRSVGVASLLNANLTAAPRRPDAHPAAWAYASDQDTDTSLGRDLHRISEELDVTAVAAASAAAAVAEATADAAEIQQKKAARAAERELREYREQTLREGRELRSVRSPSVTMPTNEYQGKSARAIAGKLMMESVRNLCLDRSATALGLDQEREAAVVASAAARARRIAMDAEEEVETTTFVEERTIAQSMDALKRDIRGIQTKSHEFLEGTSKQTAIEIEQLNARVVEAETKLKTEVTRIKKKMQMTITELEMSLDVANKNNLQLQTTIKKQSLQLTELQAHYDETQRQLAVTLDQYGIAQRRLQSLTSELEEVRSNCETALRAKRTAEQAYEEAQSRINELTTINVNLASSRSKLEQELGTLAGDYEEVTKELRIADERYQRVQVELKHTVEMLHEEQERVIKIETIKKSLEIEVKNLSIRLEEVEANAIVGGKRIISKLEARMRDLELELDEEKRRHAETIKILRKKERHVKEVLIQNEEDQKNISLLQEMLDKTTQKVNIYKRQLTEQEGMSQQTVSRTRRFQRELEAAEDRAENAESNLSLIRAKHRTFVTTSTVPGSQVYMVQETRSTSETY</sequence>
<dbReference type="PANTHER" id="PTHR46349:SF6">
    <property type="entry name" value="MYOSIN-6-LIKE"/>
    <property type="match status" value="1"/>
</dbReference>
<evidence type="ECO:0000256" key="12">
    <source>
        <dbReference type="SAM" id="MobiDB-lite"/>
    </source>
</evidence>
<evidence type="ECO:0000256" key="9">
    <source>
        <dbReference type="ARBA" id="ARBA00023179"/>
    </source>
</evidence>
<name>A0A9C6TY76_FRAOC</name>
<evidence type="ECO:0000256" key="7">
    <source>
        <dbReference type="ARBA" id="ARBA00023123"/>
    </source>
</evidence>